<dbReference type="FunFam" id="2.30.42.10:FF:000107">
    <property type="entry name" value="26S proteasome non-ATPase regulatory subunit 9"/>
    <property type="match status" value="1"/>
</dbReference>
<dbReference type="AlphaFoldDB" id="A0A5C3M5W6"/>
<keyword evidence="2" id="KW-0143">Chaperone</keyword>
<gene>
    <name evidence="6" type="ORF">BDQ12DRAFT_733992</name>
</gene>
<dbReference type="OrthoDB" id="72325at2759"/>
<comment type="similarity">
    <text evidence="1">Belongs to the proteasome subunit p27 family.</text>
</comment>
<dbReference type="Pfam" id="PF18265">
    <property type="entry name" value="Nas2_N"/>
    <property type="match status" value="1"/>
</dbReference>
<proteinExistence type="inferred from homology"/>
<protein>
    <recommendedName>
        <fullName evidence="3">Probable 26S proteasome regulatory subunit p27</fullName>
    </recommendedName>
</protein>
<evidence type="ECO:0000313" key="6">
    <source>
        <dbReference type="EMBL" id="TFK40799.1"/>
    </source>
</evidence>
<dbReference type="GO" id="GO:0005737">
    <property type="term" value="C:cytoplasm"/>
    <property type="evidence" value="ECO:0007669"/>
    <property type="project" value="TreeGrafter"/>
</dbReference>
<dbReference type="EMBL" id="ML213596">
    <property type="protein sequence ID" value="TFK40799.1"/>
    <property type="molecule type" value="Genomic_DNA"/>
</dbReference>
<dbReference type="PANTHER" id="PTHR12651:SF1">
    <property type="entry name" value="26S PROTEASOME NON-ATPASE REGULATORY SUBUNIT 9"/>
    <property type="match status" value="1"/>
</dbReference>
<dbReference type="SUPFAM" id="SSF50156">
    <property type="entry name" value="PDZ domain-like"/>
    <property type="match status" value="1"/>
</dbReference>
<accession>A0A5C3M5W6</accession>
<dbReference type="Gene3D" id="6.10.140.1710">
    <property type="match status" value="1"/>
</dbReference>
<evidence type="ECO:0000259" key="5">
    <source>
        <dbReference type="Pfam" id="PF18265"/>
    </source>
</evidence>
<feature type="domain" description="Nas2 N-terminal" evidence="5">
    <location>
        <begin position="5"/>
        <end position="81"/>
    </location>
</feature>
<dbReference type="InterPro" id="IPR035269">
    <property type="entry name" value="PSMD9"/>
</dbReference>
<dbReference type="Pfam" id="PF17820">
    <property type="entry name" value="PDZ_6"/>
    <property type="match status" value="1"/>
</dbReference>
<evidence type="ECO:0000256" key="2">
    <source>
        <dbReference type="ARBA" id="ARBA00023186"/>
    </source>
</evidence>
<dbReference type="GO" id="GO:0070682">
    <property type="term" value="P:proteasome regulatory particle assembly"/>
    <property type="evidence" value="ECO:0007669"/>
    <property type="project" value="InterPro"/>
</dbReference>
<evidence type="ECO:0000259" key="4">
    <source>
        <dbReference type="Pfam" id="PF17820"/>
    </source>
</evidence>
<dbReference type="Gene3D" id="2.30.42.10">
    <property type="match status" value="1"/>
</dbReference>
<feature type="domain" description="PDZ" evidence="4">
    <location>
        <begin position="103"/>
        <end position="156"/>
    </location>
</feature>
<dbReference type="InterPro" id="IPR040815">
    <property type="entry name" value="Nas2_N"/>
</dbReference>
<dbReference type="PANTHER" id="PTHR12651">
    <property type="entry name" value="26S PROTEASOME NON-ATPASE REGULATORY SUBUNIT 9"/>
    <property type="match status" value="1"/>
</dbReference>
<sequence length="191" mass="20770">MEQARALIARKEAIEAEIDAKASILKANDCNMQTPLVDAEGFPRADIDIYAVRGARVRIIELRNDLKEVMESISKALQGIYDPKLAPESSEAESETLKPFAKVNAVSPGSPAADAGLQQGDLVLKFGHLTSKDFLSTNLQPLAQVVAENENRHVIIRALHKDQVVYKTLIPRKGWGGPGMLGCHIVSYASP</sequence>
<evidence type="ECO:0000256" key="1">
    <source>
        <dbReference type="ARBA" id="ARBA00005256"/>
    </source>
</evidence>
<reference evidence="6 7" key="1">
    <citation type="journal article" date="2019" name="Nat. Ecol. Evol.">
        <title>Megaphylogeny resolves global patterns of mushroom evolution.</title>
        <authorList>
            <person name="Varga T."/>
            <person name="Krizsan K."/>
            <person name="Foldi C."/>
            <person name="Dima B."/>
            <person name="Sanchez-Garcia M."/>
            <person name="Sanchez-Ramirez S."/>
            <person name="Szollosi G.J."/>
            <person name="Szarkandi J.G."/>
            <person name="Papp V."/>
            <person name="Albert L."/>
            <person name="Andreopoulos W."/>
            <person name="Angelini C."/>
            <person name="Antonin V."/>
            <person name="Barry K.W."/>
            <person name="Bougher N.L."/>
            <person name="Buchanan P."/>
            <person name="Buyck B."/>
            <person name="Bense V."/>
            <person name="Catcheside P."/>
            <person name="Chovatia M."/>
            <person name="Cooper J."/>
            <person name="Damon W."/>
            <person name="Desjardin D."/>
            <person name="Finy P."/>
            <person name="Geml J."/>
            <person name="Haridas S."/>
            <person name="Hughes K."/>
            <person name="Justo A."/>
            <person name="Karasinski D."/>
            <person name="Kautmanova I."/>
            <person name="Kiss B."/>
            <person name="Kocsube S."/>
            <person name="Kotiranta H."/>
            <person name="LaButti K.M."/>
            <person name="Lechner B.E."/>
            <person name="Liimatainen K."/>
            <person name="Lipzen A."/>
            <person name="Lukacs Z."/>
            <person name="Mihaltcheva S."/>
            <person name="Morgado L.N."/>
            <person name="Niskanen T."/>
            <person name="Noordeloos M.E."/>
            <person name="Ohm R.A."/>
            <person name="Ortiz-Santana B."/>
            <person name="Ovrebo C."/>
            <person name="Racz N."/>
            <person name="Riley R."/>
            <person name="Savchenko A."/>
            <person name="Shiryaev A."/>
            <person name="Soop K."/>
            <person name="Spirin V."/>
            <person name="Szebenyi C."/>
            <person name="Tomsovsky M."/>
            <person name="Tulloss R.E."/>
            <person name="Uehling J."/>
            <person name="Grigoriev I.V."/>
            <person name="Vagvolgyi C."/>
            <person name="Papp T."/>
            <person name="Martin F.M."/>
            <person name="Miettinen O."/>
            <person name="Hibbett D.S."/>
            <person name="Nagy L.G."/>
        </authorList>
    </citation>
    <scope>NUCLEOTIDE SEQUENCE [LARGE SCALE GENOMIC DNA]</scope>
    <source>
        <strain evidence="6 7">CBS 166.37</strain>
    </source>
</reference>
<evidence type="ECO:0000256" key="3">
    <source>
        <dbReference type="ARBA" id="ARBA00068021"/>
    </source>
</evidence>
<dbReference type="Proteomes" id="UP000308652">
    <property type="component" value="Unassembled WGS sequence"/>
</dbReference>
<name>A0A5C3M5W6_9AGAR</name>
<dbReference type="InterPro" id="IPR041489">
    <property type="entry name" value="PDZ_6"/>
</dbReference>
<dbReference type="STRING" id="68775.A0A5C3M5W6"/>
<dbReference type="InterPro" id="IPR036034">
    <property type="entry name" value="PDZ_sf"/>
</dbReference>
<organism evidence="6 7">
    <name type="scientific">Crucibulum laeve</name>
    <dbReference type="NCBI Taxonomy" id="68775"/>
    <lineage>
        <taxon>Eukaryota</taxon>
        <taxon>Fungi</taxon>
        <taxon>Dikarya</taxon>
        <taxon>Basidiomycota</taxon>
        <taxon>Agaricomycotina</taxon>
        <taxon>Agaricomycetes</taxon>
        <taxon>Agaricomycetidae</taxon>
        <taxon>Agaricales</taxon>
        <taxon>Agaricineae</taxon>
        <taxon>Nidulariaceae</taxon>
        <taxon>Crucibulum</taxon>
    </lineage>
</organism>
<dbReference type="GO" id="GO:0005634">
    <property type="term" value="C:nucleus"/>
    <property type="evidence" value="ECO:0007669"/>
    <property type="project" value="TreeGrafter"/>
</dbReference>
<keyword evidence="7" id="KW-1185">Reference proteome</keyword>
<evidence type="ECO:0000313" key="7">
    <source>
        <dbReference type="Proteomes" id="UP000308652"/>
    </source>
</evidence>